<name>A0A9Q3P5N2_9BASI</name>
<dbReference type="Proteomes" id="UP000765509">
    <property type="component" value="Unassembled WGS sequence"/>
</dbReference>
<proteinExistence type="predicted"/>
<dbReference type="OrthoDB" id="2506366at2759"/>
<evidence type="ECO:0000313" key="3">
    <source>
        <dbReference type="Proteomes" id="UP000765509"/>
    </source>
</evidence>
<feature type="region of interest" description="Disordered" evidence="1">
    <location>
        <begin position="46"/>
        <end position="67"/>
    </location>
</feature>
<feature type="compositionally biased region" description="Basic and acidic residues" evidence="1">
    <location>
        <begin position="46"/>
        <end position="59"/>
    </location>
</feature>
<keyword evidence="3" id="KW-1185">Reference proteome</keyword>
<gene>
    <name evidence="2" type="ORF">O181_088752</name>
</gene>
<reference evidence="2" key="1">
    <citation type="submission" date="2021-03" db="EMBL/GenBank/DDBJ databases">
        <title>Draft genome sequence of rust myrtle Austropuccinia psidii MF-1, a brazilian biotype.</title>
        <authorList>
            <person name="Quecine M.C."/>
            <person name="Pachon D.M.R."/>
            <person name="Bonatelli M.L."/>
            <person name="Correr F.H."/>
            <person name="Franceschini L.M."/>
            <person name="Leite T.F."/>
            <person name="Margarido G.R.A."/>
            <person name="Almeida C.A."/>
            <person name="Ferrarezi J.A."/>
            <person name="Labate C.A."/>
        </authorList>
    </citation>
    <scope>NUCLEOTIDE SEQUENCE</scope>
    <source>
        <strain evidence="2">MF-1</strain>
    </source>
</reference>
<comment type="caution">
    <text evidence="2">The sequence shown here is derived from an EMBL/GenBank/DDBJ whole genome shotgun (WGS) entry which is preliminary data.</text>
</comment>
<dbReference type="AlphaFoldDB" id="A0A9Q3P5N2"/>
<protein>
    <submittedName>
        <fullName evidence="2">Uncharacterized protein</fullName>
    </submittedName>
</protein>
<sequence>METPLKKKPNIPGAYIEDEQGTVEKTIIPTKFKKLQEFKEEEGVIPEVKEKQDSGKKQEWTQNTIKNKDIKQEHTEFQEVMSQIIKKVLDQKINLTLEEVLIMSPKAINQLKNLTTEERTSINSLDTKEIQTKLINHHLGDYEQPKLHYACPLGFTQVYLGEEGH</sequence>
<dbReference type="EMBL" id="AVOT02054321">
    <property type="protein sequence ID" value="MBW0549037.1"/>
    <property type="molecule type" value="Genomic_DNA"/>
</dbReference>
<evidence type="ECO:0000256" key="1">
    <source>
        <dbReference type="SAM" id="MobiDB-lite"/>
    </source>
</evidence>
<accession>A0A9Q3P5N2</accession>
<organism evidence="2 3">
    <name type="scientific">Austropuccinia psidii MF-1</name>
    <dbReference type="NCBI Taxonomy" id="1389203"/>
    <lineage>
        <taxon>Eukaryota</taxon>
        <taxon>Fungi</taxon>
        <taxon>Dikarya</taxon>
        <taxon>Basidiomycota</taxon>
        <taxon>Pucciniomycotina</taxon>
        <taxon>Pucciniomycetes</taxon>
        <taxon>Pucciniales</taxon>
        <taxon>Sphaerophragmiaceae</taxon>
        <taxon>Austropuccinia</taxon>
    </lineage>
</organism>
<evidence type="ECO:0000313" key="2">
    <source>
        <dbReference type="EMBL" id="MBW0549037.1"/>
    </source>
</evidence>